<feature type="signal peptide" evidence="1">
    <location>
        <begin position="1"/>
        <end position="25"/>
    </location>
</feature>
<sequence>MRSTLWTTFATAVLTASFLPVLTGAADGAAAPGTTLGVGPGASLWPAFDPAVQRYAVTPAPDGTVDVAVGGADAVWFDGVPDDDGATAASEAGRDRVRLVIRRLPRV</sequence>
<dbReference type="Proteomes" id="UP000291838">
    <property type="component" value="Unassembled WGS sequence"/>
</dbReference>
<accession>A0A4Q2RP84</accession>
<feature type="chain" id="PRO_5020608829" evidence="1">
    <location>
        <begin position="26"/>
        <end position="107"/>
    </location>
</feature>
<keyword evidence="3" id="KW-1185">Reference proteome</keyword>
<comment type="caution">
    <text evidence="2">The sequence shown here is derived from an EMBL/GenBank/DDBJ whole genome shotgun (WGS) entry which is preliminary data.</text>
</comment>
<gene>
    <name evidence="2" type="ORF">EUA06_17960</name>
</gene>
<keyword evidence="1" id="KW-0732">Signal</keyword>
<dbReference type="EMBL" id="SDWS01000009">
    <property type="protein sequence ID" value="RYB88993.1"/>
    <property type="molecule type" value="Genomic_DNA"/>
</dbReference>
<evidence type="ECO:0000313" key="2">
    <source>
        <dbReference type="EMBL" id="RYB88993.1"/>
    </source>
</evidence>
<protein>
    <submittedName>
        <fullName evidence="2">Uncharacterized protein</fullName>
    </submittedName>
</protein>
<organism evidence="2 3">
    <name type="scientific">Nocardioides glacieisoli</name>
    <dbReference type="NCBI Taxonomy" id="1168730"/>
    <lineage>
        <taxon>Bacteria</taxon>
        <taxon>Bacillati</taxon>
        <taxon>Actinomycetota</taxon>
        <taxon>Actinomycetes</taxon>
        <taxon>Propionibacteriales</taxon>
        <taxon>Nocardioidaceae</taxon>
        <taxon>Nocardioides</taxon>
    </lineage>
</organism>
<proteinExistence type="predicted"/>
<evidence type="ECO:0000256" key="1">
    <source>
        <dbReference type="SAM" id="SignalP"/>
    </source>
</evidence>
<dbReference type="RefSeq" id="WP_129478340.1">
    <property type="nucleotide sequence ID" value="NZ_SDWS01000009.1"/>
</dbReference>
<evidence type="ECO:0000313" key="3">
    <source>
        <dbReference type="Proteomes" id="UP000291838"/>
    </source>
</evidence>
<reference evidence="2 3" key="1">
    <citation type="submission" date="2019-01" db="EMBL/GenBank/DDBJ databases">
        <title>Novel species of Nocardioides.</title>
        <authorList>
            <person name="Liu Q."/>
            <person name="Xin Y.-H."/>
        </authorList>
    </citation>
    <scope>NUCLEOTIDE SEQUENCE [LARGE SCALE GENOMIC DNA]</scope>
    <source>
        <strain evidence="2 3">HLT3-15</strain>
    </source>
</reference>
<dbReference type="AlphaFoldDB" id="A0A4Q2RP84"/>
<name>A0A4Q2RP84_9ACTN</name>